<dbReference type="Pfam" id="PF00169">
    <property type="entry name" value="PH"/>
    <property type="match status" value="1"/>
</dbReference>
<dbReference type="InterPro" id="IPR011993">
    <property type="entry name" value="PH-like_dom_sf"/>
</dbReference>
<reference evidence="2" key="1">
    <citation type="submission" date="2021-01" db="EMBL/GenBank/DDBJ databases">
        <authorList>
            <person name="Corre E."/>
            <person name="Pelletier E."/>
            <person name="Niang G."/>
            <person name="Scheremetjew M."/>
            <person name="Finn R."/>
            <person name="Kale V."/>
            <person name="Holt S."/>
            <person name="Cochrane G."/>
            <person name="Meng A."/>
            <person name="Brown T."/>
            <person name="Cohen L."/>
        </authorList>
    </citation>
    <scope>NUCLEOTIDE SEQUENCE</scope>
    <source>
        <strain evidence="2">CCMP622</strain>
    </source>
</reference>
<feature type="domain" description="PH" evidence="1">
    <location>
        <begin position="15"/>
        <end position="117"/>
    </location>
</feature>
<dbReference type="EMBL" id="HBHP01007461">
    <property type="protein sequence ID" value="CAD9753306.1"/>
    <property type="molecule type" value="Transcribed_RNA"/>
</dbReference>
<dbReference type="PANTHER" id="PTHR14336">
    <property type="entry name" value="TANDEM PH DOMAIN CONTAINING PROTEIN"/>
    <property type="match status" value="1"/>
</dbReference>
<dbReference type="InterPro" id="IPR001849">
    <property type="entry name" value="PH_domain"/>
</dbReference>
<organism evidence="2">
    <name type="scientific">Lotharella oceanica</name>
    <dbReference type="NCBI Taxonomy" id="641309"/>
    <lineage>
        <taxon>Eukaryota</taxon>
        <taxon>Sar</taxon>
        <taxon>Rhizaria</taxon>
        <taxon>Cercozoa</taxon>
        <taxon>Chlorarachniophyceae</taxon>
        <taxon>Lotharella</taxon>
    </lineage>
</organism>
<dbReference type="SMART" id="SM00233">
    <property type="entry name" value="PH"/>
    <property type="match status" value="1"/>
</dbReference>
<dbReference type="PROSITE" id="PS50003">
    <property type="entry name" value="PH_DOMAIN"/>
    <property type="match status" value="1"/>
</dbReference>
<accession>A0A7S2TJA4</accession>
<dbReference type="CDD" id="cd00821">
    <property type="entry name" value="PH"/>
    <property type="match status" value="1"/>
</dbReference>
<dbReference type="InterPro" id="IPR051707">
    <property type="entry name" value="PI-Interact_SigTrans_Reg"/>
</dbReference>
<name>A0A7S2TJA4_9EUKA</name>
<gene>
    <name evidence="2" type="ORF">LSP00402_LOCUS4633</name>
</gene>
<dbReference type="AlphaFoldDB" id="A0A7S2TJA4"/>
<evidence type="ECO:0000313" key="2">
    <source>
        <dbReference type="EMBL" id="CAD9753306.1"/>
    </source>
</evidence>
<sequence>MAESYFYPSASSLKNPKKTGWLYKHKPGACGLCPSWKRRWVVLQGGYMFKFENKRSSKPKGLPIAITETTVYAQEEDGPNGSVRCLRLSSIMKTQLFCADNEDEVDQWIEAIQEAKTVAIKQRLGHMEIGEDDAYAQQAGEKMERVKMDHEERRRMNETHASPMGVPI</sequence>
<dbReference type="Gene3D" id="2.30.29.30">
    <property type="entry name" value="Pleckstrin-homology domain (PH domain)/Phosphotyrosine-binding domain (PTB)"/>
    <property type="match status" value="1"/>
</dbReference>
<dbReference type="SUPFAM" id="SSF50729">
    <property type="entry name" value="PH domain-like"/>
    <property type="match status" value="1"/>
</dbReference>
<proteinExistence type="predicted"/>
<dbReference type="PANTHER" id="PTHR14336:SF8">
    <property type="entry name" value="PROTEIN OPY1"/>
    <property type="match status" value="1"/>
</dbReference>
<evidence type="ECO:0000259" key="1">
    <source>
        <dbReference type="PROSITE" id="PS50003"/>
    </source>
</evidence>
<protein>
    <recommendedName>
        <fullName evidence="1">PH domain-containing protein</fullName>
    </recommendedName>
</protein>